<name>A0A6L8UW01_9BACL</name>
<gene>
    <name evidence="16" type="ORF">GQF01_09815</name>
</gene>
<feature type="domain" description="Histidine kinase" evidence="15">
    <location>
        <begin position="121"/>
        <end position="328"/>
    </location>
</feature>
<evidence type="ECO:0000313" key="17">
    <source>
        <dbReference type="Proteomes" id="UP000481087"/>
    </source>
</evidence>
<evidence type="ECO:0000256" key="6">
    <source>
        <dbReference type="ARBA" id="ARBA00022679"/>
    </source>
</evidence>
<dbReference type="Pfam" id="PF02518">
    <property type="entry name" value="HATPase_c"/>
    <property type="match status" value="1"/>
</dbReference>
<keyword evidence="7 14" id="KW-0812">Transmembrane</keyword>
<evidence type="ECO:0000259" key="15">
    <source>
        <dbReference type="PROSITE" id="PS50109"/>
    </source>
</evidence>
<comment type="subcellular location">
    <subcellularLocation>
        <location evidence="2">Cell membrane</location>
        <topology evidence="2">Multi-pass membrane protein</topology>
    </subcellularLocation>
</comment>
<dbReference type="PRINTS" id="PR00344">
    <property type="entry name" value="BCTRLSENSOR"/>
</dbReference>
<dbReference type="AlphaFoldDB" id="A0A6L8UW01"/>
<dbReference type="Proteomes" id="UP000481087">
    <property type="component" value="Unassembled WGS sequence"/>
</dbReference>
<evidence type="ECO:0000256" key="12">
    <source>
        <dbReference type="ARBA" id="ARBA00023012"/>
    </source>
</evidence>
<comment type="catalytic activity">
    <reaction evidence="1">
        <text>ATP + protein L-histidine = ADP + protein N-phospho-L-histidine.</text>
        <dbReference type="EC" id="2.7.13.3"/>
    </reaction>
</comment>
<evidence type="ECO:0000256" key="11">
    <source>
        <dbReference type="ARBA" id="ARBA00022989"/>
    </source>
</evidence>
<proteinExistence type="predicted"/>
<reference evidence="16 17" key="1">
    <citation type="submission" date="2019-12" db="EMBL/GenBank/DDBJ databases">
        <title>Paenibacillus sp. nov. sp. isolated from soil.</title>
        <authorList>
            <person name="Kim J."/>
            <person name="Jeong S.E."/>
            <person name="Jung H.S."/>
            <person name="Jeon C.O."/>
        </authorList>
    </citation>
    <scope>NUCLEOTIDE SEQUENCE [LARGE SCALE GENOMIC DNA]</scope>
    <source>
        <strain evidence="16 17">5J-6</strain>
    </source>
</reference>
<dbReference type="InterPro" id="IPR003661">
    <property type="entry name" value="HisK_dim/P_dom"/>
</dbReference>
<sequence>MIRRYLVERRSWLLFFLSVQTLVLLIAFLDKAIPFGPILYIVFLTTTLFLIFFVFRYNKETHFYKQLEQRNNNLDLTSIEGADTPLESIVETSMRNLSEHLRQSASWHQVALEQEKDDLLAWIHEVKTPLTAMRLMMDRLEDETMKTALTYEWLRIHLLLDRQLHQKRLPFMENDLYIEQVNLESLTYAEIKTLKTWCIQKGIGFDVDFEVTEVLSDAKWLAFILRQLVTNAVKYSDPHAAEIIIRSRRDNERTILEVIDHGRGIEPKDLSRIFDKGFTSTAWHQDSAATGMGLYLAKKAAESMLIQITVSSEPGSGTTFTLTFPQPNEVMRITGM</sequence>
<dbReference type="PANTHER" id="PTHR45453">
    <property type="entry name" value="PHOSPHATE REGULON SENSOR PROTEIN PHOR"/>
    <property type="match status" value="1"/>
</dbReference>
<protein>
    <recommendedName>
        <fullName evidence="3">histidine kinase</fullName>
        <ecNumber evidence="3">2.7.13.3</ecNumber>
    </recommendedName>
</protein>
<dbReference type="InterPro" id="IPR050351">
    <property type="entry name" value="BphY/WalK/GraS-like"/>
</dbReference>
<keyword evidence="4" id="KW-1003">Cell membrane</keyword>
<evidence type="ECO:0000256" key="2">
    <source>
        <dbReference type="ARBA" id="ARBA00004651"/>
    </source>
</evidence>
<dbReference type="SUPFAM" id="SSF55874">
    <property type="entry name" value="ATPase domain of HSP90 chaperone/DNA topoisomerase II/histidine kinase"/>
    <property type="match status" value="1"/>
</dbReference>
<feature type="transmembrane region" description="Helical" evidence="14">
    <location>
        <begin position="35"/>
        <end position="55"/>
    </location>
</feature>
<keyword evidence="9 16" id="KW-0418">Kinase</keyword>
<dbReference type="CDD" id="cd00082">
    <property type="entry name" value="HisKA"/>
    <property type="match status" value="1"/>
</dbReference>
<dbReference type="GO" id="GO:0004721">
    <property type="term" value="F:phosphoprotein phosphatase activity"/>
    <property type="evidence" value="ECO:0007669"/>
    <property type="project" value="TreeGrafter"/>
</dbReference>
<dbReference type="GO" id="GO:0000155">
    <property type="term" value="F:phosphorelay sensor kinase activity"/>
    <property type="evidence" value="ECO:0007669"/>
    <property type="project" value="InterPro"/>
</dbReference>
<dbReference type="RefSeq" id="WP_161406627.1">
    <property type="nucleotide sequence ID" value="NZ_WTUZ01000014.1"/>
</dbReference>
<dbReference type="PANTHER" id="PTHR45453:SF2">
    <property type="entry name" value="HISTIDINE KINASE"/>
    <property type="match status" value="1"/>
</dbReference>
<dbReference type="PROSITE" id="PS50109">
    <property type="entry name" value="HIS_KIN"/>
    <property type="match status" value="1"/>
</dbReference>
<keyword evidence="11 14" id="KW-1133">Transmembrane helix</keyword>
<evidence type="ECO:0000256" key="9">
    <source>
        <dbReference type="ARBA" id="ARBA00022777"/>
    </source>
</evidence>
<dbReference type="InterPro" id="IPR004358">
    <property type="entry name" value="Sig_transdc_His_kin-like_C"/>
</dbReference>
<evidence type="ECO:0000256" key="7">
    <source>
        <dbReference type="ARBA" id="ARBA00022692"/>
    </source>
</evidence>
<evidence type="ECO:0000256" key="3">
    <source>
        <dbReference type="ARBA" id="ARBA00012438"/>
    </source>
</evidence>
<feature type="transmembrane region" description="Helical" evidence="14">
    <location>
        <begin position="12"/>
        <end position="29"/>
    </location>
</feature>
<dbReference type="GO" id="GO:0005886">
    <property type="term" value="C:plasma membrane"/>
    <property type="evidence" value="ECO:0007669"/>
    <property type="project" value="UniProtKB-SubCell"/>
</dbReference>
<keyword evidence="12" id="KW-0902">Two-component regulatory system</keyword>
<comment type="caution">
    <text evidence="16">The sequence shown here is derived from an EMBL/GenBank/DDBJ whole genome shotgun (WGS) entry which is preliminary data.</text>
</comment>
<dbReference type="InterPro" id="IPR005467">
    <property type="entry name" value="His_kinase_dom"/>
</dbReference>
<evidence type="ECO:0000256" key="1">
    <source>
        <dbReference type="ARBA" id="ARBA00000085"/>
    </source>
</evidence>
<keyword evidence="5" id="KW-0597">Phosphoprotein</keyword>
<dbReference type="SMART" id="SM00387">
    <property type="entry name" value="HATPase_c"/>
    <property type="match status" value="1"/>
</dbReference>
<dbReference type="EC" id="2.7.13.3" evidence="3"/>
<dbReference type="GO" id="GO:0005524">
    <property type="term" value="F:ATP binding"/>
    <property type="evidence" value="ECO:0007669"/>
    <property type="project" value="UniProtKB-KW"/>
</dbReference>
<evidence type="ECO:0000256" key="4">
    <source>
        <dbReference type="ARBA" id="ARBA00022475"/>
    </source>
</evidence>
<evidence type="ECO:0000256" key="5">
    <source>
        <dbReference type="ARBA" id="ARBA00022553"/>
    </source>
</evidence>
<organism evidence="16 17">
    <name type="scientific">Paenibacillus silvestris</name>
    <dbReference type="NCBI Taxonomy" id="2606219"/>
    <lineage>
        <taxon>Bacteria</taxon>
        <taxon>Bacillati</taxon>
        <taxon>Bacillota</taxon>
        <taxon>Bacilli</taxon>
        <taxon>Bacillales</taxon>
        <taxon>Paenibacillaceae</taxon>
        <taxon>Paenibacillus</taxon>
    </lineage>
</organism>
<evidence type="ECO:0000256" key="13">
    <source>
        <dbReference type="ARBA" id="ARBA00023136"/>
    </source>
</evidence>
<evidence type="ECO:0000256" key="10">
    <source>
        <dbReference type="ARBA" id="ARBA00022840"/>
    </source>
</evidence>
<evidence type="ECO:0000256" key="8">
    <source>
        <dbReference type="ARBA" id="ARBA00022741"/>
    </source>
</evidence>
<dbReference type="Gene3D" id="3.30.565.10">
    <property type="entry name" value="Histidine kinase-like ATPase, C-terminal domain"/>
    <property type="match status" value="1"/>
</dbReference>
<evidence type="ECO:0000313" key="16">
    <source>
        <dbReference type="EMBL" id="MZQ82403.1"/>
    </source>
</evidence>
<keyword evidence="8" id="KW-0547">Nucleotide-binding</keyword>
<dbReference type="EMBL" id="WTUZ01000014">
    <property type="protein sequence ID" value="MZQ82403.1"/>
    <property type="molecule type" value="Genomic_DNA"/>
</dbReference>
<keyword evidence="13 14" id="KW-0472">Membrane</keyword>
<keyword evidence="10" id="KW-0067">ATP-binding</keyword>
<dbReference type="GO" id="GO:0016036">
    <property type="term" value="P:cellular response to phosphate starvation"/>
    <property type="evidence" value="ECO:0007669"/>
    <property type="project" value="TreeGrafter"/>
</dbReference>
<keyword evidence="6" id="KW-0808">Transferase</keyword>
<accession>A0A6L8UW01</accession>
<evidence type="ECO:0000256" key="14">
    <source>
        <dbReference type="SAM" id="Phobius"/>
    </source>
</evidence>
<dbReference type="InterPro" id="IPR036890">
    <property type="entry name" value="HATPase_C_sf"/>
</dbReference>
<dbReference type="InterPro" id="IPR003594">
    <property type="entry name" value="HATPase_dom"/>
</dbReference>
<keyword evidence="17" id="KW-1185">Reference proteome</keyword>